<reference evidence="1" key="1">
    <citation type="submission" date="2021-06" db="EMBL/GenBank/DDBJ databases">
        <authorList>
            <person name="Kallberg Y."/>
            <person name="Tangrot J."/>
            <person name="Rosling A."/>
        </authorList>
    </citation>
    <scope>NUCLEOTIDE SEQUENCE</scope>
    <source>
        <strain evidence="1">MA461A</strain>
    </source>
</reference>
<accession>A0ACA9RQP1</accession>
<evidence type="ECO:0000313" key="1">
    <source>
        <dbReference type="EMBL" id="CAG8803139.1"/>
    </source>
</evidence>
<feature type="non-terminal residue" evidence="1">
    <location>
        <position position="1"/>
    </location>
</feature>
<sequence length="101" mass="11847">NEIKQKYSTYREHFIICFNDQYQQIQQIKNYQHSTRSLQMINAYEKMIASLIHSIPQNDAANICNIQLLNLQKFPINIPKTAPITLPHDQYAILNKLNSTL</sequence>
<dbReference type="EMBL" id="CAJVQC010062878">
    <property type="protein sequence ID" value="CAG8803139.1"/>
    <property type="molecule type" value="Genomic_DNA"/>
</dbReference>
<organism evidence="1 2">
    <name type="scientific">Racocetra persica</name>
    <dbReference type="NCBI Taxonomy" id="160502"/>
    <lineage>
        <taxon>Eukaryota</taxon>
        <taxon>Fungi</taxon>
        <taxon>Fungi incertae sedis</taxon>
        <taxon>Mucoromycota</taxon>
        <taxon>Glomeromycotina</taxon>
        <taxon>Glomeromycetes</taxon>
        <taxon>Diversisporales</taxon>
        <taxon>Gigasporaceae</taxon>
        <taxon>Racocetra</taxon>
    </lineage>
</organism>
<gene>
    <name evidence="1" type="ORF">RPERSI_LOCUS21461</name>
</gene>
<evidence type="ECO:0000313" key="2">
    <source>
        <dbReference type="Proteomes" id="UP000789920"/>
    </source>
</evidence>
<protein>
    <submittedName>
        <fullName evidence="1">22622_t:CDS:1</fullName>
    </submittedName>
</protein>
<proteinExistence type="predicted"/>
<keyword evidence="2" id="KW-1185">Reference proteome</keyword>
<comment type="caution">
    <text evidence="1">The sequence shown here is derived from an EMBL/GenBank/DDBJ whole genome shotgun (WGS) entry which is preliminary data.</text>
</comment>
<dbReference type="Proteomes" id="UP000789920">
    <property type="component" value="Unassembled WGS sequence"/>
</dbReference>
<feature type="non-terminal residue" evidence="1">
    <location>
        <position position="101"/>
    </location>
</feature>
<name>A0ACA9RQP1_9GLOM</name>